<dbReference type="SMART" id="SM00226">
    <property type="entry name" value="LMWPc"/>
    <property type="match status" value="1"/>
</dbReference>
<sequence>MHEPLDTCAVLFVCLGNICRSPTAHGVFRAHVAQAGLTGRISIDSAGTGDWHIGKPPDARATAVAAQRGTEIGDLRARQVTPADLQRFDYVLAMDDANLGALEQMASRAGQANARISLFGDFSARFHGEPVPDPYFGGERGFEQVLDMIEDAAAGLLDEIRARLQTPSGGR</sequence>
<dbReference type="Proteomes" id="UP001595462">
    <property type="component" value="Unassembled WGS sequence"/>
</dbReference>
<keyword evidence="3 6" id="KW-0378">Hydrolase</keyword>
<dbReference type="InterPro" id="IPR023485">
    <property type="entry name" value="Ptyr_pPase"/>
</dbReference>
<dbReference type="InterPro" id="IPR050438">
    <property type="entry name" value="LMW_PTPase"/>
</dbReference>
<evidence type="ECO:0000313" key="6">
    <source>
        <dbReference type="EMBL" id="MFC3104472.1"/>
    </source>
</evidence>
<evidence type="ECO:0000259" key="5">
    <source>
        <dbReference type="SMART" id="SM00226"/>
    </source>
</evidence>
<evidence type="ECO:0000256" key="2">
    <source>
        <dbReference type="ARBA" id="ARBA00013064"/>
    </source>
</evidence>
<dbReference type="EC" id="3.1.3.48" evidence="2"/>
<protein>
    <recommendedName>
        <fullName evidence="2">protein-tyrosine-phosphatase</fullName>
        <ecNumber evidence="2">3.1.3.48</ecNumber>
    </recommendedName>
</protein>
<dbReference type="GO" id="GO:0004725">
    <property type="term" value="F:protein tyrosine phosphatase activity"/>
    <property type="evidence" value="ECO:0007669"/>
    <property type="project" value="UniProtKB-EC"/>
</dbReference>
<reference evidence="7" key="1">
    <citation type="journal article" date="2019" name="Int. J. Syst. Evol. Microbiol.">
        <title>The Global Catalogue of Microorganisms (GCM) 10K type strain sequencing project: providing services to taxonomists for standard genome sequencing and annotation.</title>
        <authorList>
            <consortium name="The Broad Institute Genomics Platform"/>
            <consortium name="The Broad Institute Genome Sequencing Center for Infectious Disease"/>
            <person name="Wu L."/>
            <person name="Ma J."/>
        </authorList>
    </citation>
    <scope>NUCLEOTIDE SEQUENCE [LARGE SCALE GENOMIC DNA]</scope>
    <source>
        <strain evidence="7">KCTC 52640</strain>
    </source>
</reference>
<feature type="domain" description="Phosphotyrosine protein phosphatase I" evidence="5">
    <location>
        <begin position="8"/>
        <end position="159"/>
    </location>
</feature>
<organism evidence="6 7">
    <name type="scientific">Salinisphaera aquimarina</name>
    <dbReference type="NCBI Taxonomy" id="2094031"/>
    <lineage>
        <taxon>Bacteria</taxon>
        <taxon>Pseudomonadati</taxon>
        <taxon>Pseudomonadota</taxon>
        <taxon>Gammaproteobacteria</taxon>
        <taxon>Salinisphaerales</taxon>
        <taxon>Salinisphaeraceae</taxon>
        <taxon>Salinisphaera</taxon>
    </lineage>
</organism>
<evidence type="ECO:0000256" key="4">
    <source>
        <dbReference type="ARBA" id="ARBA00022912"/>
    </source>
</evidence>
<dbReference type="RefSeq" id="WP_380689639.1">
    <property type="nucleotide sequence ID" value="NZ_JBHRSS010000004.1"/>
</dbReference>
<comment type="caution">
    <text evidence="6">The sequence shown here is derived from an EMBL/GenBank/DDBJ whole genome shotgun (WGS) entry which is preliminary data.</text>
</comment>
<dbReference type="PRINTS" id="PR00719">
    <property type="entry name" value="LMWPTPASE"/>
</dbReference>
<proteinExistence type="inferred from homology"/>
<dbReference type="PANTHER" id="PTHR11717">
    <property type="entry name" value="LOW MOLECULAR WEIGHT PROTEIN TYROSINE PHOSPHATASE"/>
    <property type="match status" value="1"/>
</dbReference>
<dbReference type="InterPro" id="IPR036196">
    <property type="entry name" value="Ptyr_pPase_sf"/>
</dbReference>
<evidence type="ECO:0000256" key="3">
    <source>
        <dbReference type="ARBA" id="ARBA00022801"/>
    </source>
</evidence>
<name>A0ABV7ESA0_9GAMM</name>
<evidence type="ECO:0000313" key="7">
    <source>
        <dbReference type="Proteomes" id="UP001595462"/>
    </source>
</evidence>
<keyword evidence="7" id="KW-1185">Reference proteome</keyword>
<dbReference type="Gene3D" id="3.40.50.2300">
    <property type="match status" value="1"/>
</dbReference>
<dbReference type="CDD" id="cd16343">
    <property type="entry name" value="LMWPTP"/>
    <property type="match status" value="1"/>
</dbReference>
<keyword evidence="4" id="KW-0904">Protein phosphatase</keyword>
<comment type="similarity">
    <text evidence="1">Belongs to the low molecular weight phosphotyrosine protein phosphatase family.</text>
</comment>
<dbReference type="InterPro" id="IPR017867">
    <property type="entry name" value="Tyr_phospatase_low_mol_wt"/>
</dbReference>
<accession>A0ABV7ESA0</accession>
<dbReference type="PANTHER" id="PTHR11717:SF7">
    <property type="entry name" value="LOW MOLECULAR WEIGHT PHOSPHOTYROSINE PROTEIN PHOSPHATASE"/>
    <property type="match status" value="1"/>
</dbReference>
<evidence type="ECO:0000256" key="1">
    <source>
        <dbReference type="ARBA" id="ARBA00011063"/>
    </source>
</evidence>
<dbReference type="EMBL" id="JBHRSS010000004">
    <property type="protein sequence ID" value="MFC3104472.1"/>
    <property type="molecule type" value="Genomic_DNA"/>
</dbReference>
<gene>
    <name evidence="6" type="ORF">ACFOSU_11295</name>
</gene>
<dbReference type="Pfam" id="PF01451">
    <property type="entry name" value="LMWPc"/>
    <property type="match status" value="1"/>
</dbReference>
<dbReference type="SUPFAM" id="SSF52788">
    <property type="entry name" value="Phosphotyrosine protein phosphatases I"/>
    <property type="match status" value="1"/>
</dbReference>